<organism evidence="2 3">
    <name type="scientific">Ascodesmis nigricans</name>
    <dbReference type="NCBI Taxonomy" id="341454"/>
    <lineage>
        <taxon>Eukaryota</taxon>
        <taxon>Fungi</taxon>
        <taxon>Dikarya</taxon>
        <taxon>Ascomycota</taxon>
        <taxon>Pezizomycotina</taxon>
        <taxon>Pezizomycetes</taxon>
        <taxon>Pezizales</taxon>
        <taxon>Ascodesmidaceae</taxon>
        <taxon>Ascodesmis</taxon>
    </lineage>
</organism>
<dbReference type="InParanoid" id="A0A4S2MM79"/>
<dbReference type="AlphaFoldDB" id="A0A4S2MM79"/>
<proteinExistence type="predicted"/>
<protein>
    <submittedName>
        <fullName evidence="2">Uncharacterized protein</fullName>
    </submittedName>
</protein>
<sequence>MVPHTPLYLPLLLLTLLIHIHPTTATNPSFVNIDDASNLNLYSLDSLDSSSPNPHHPHQLLLPYHQDDLDPPPSAPQYTLTLTIPLTAASSSISSTVTLTRPSTPHSTLPERIASGFTTVIGVNGTKTATVDAAAVGVVETGEVVSVGEKERWRMGRVEGEEDGGFGAVERGGAVGVRVVGKDKLEKTEENVDDSSGWIPSRHV</sequence>
<accession>A0A4S2MM79</accession>
<keyword evidence="1" id="KW-0732">Signal</keyword>
<name>A0A4S2MM79_9PEZI</name>
<gene>
    <name evidence="2" type="ORF">EX30DRAFT_351276</name>
</gene>
<evidence type="ECO:0000256" key="1">
    <source>
        <dbReference type="SAM" id="SignalP"/>
    </source>
</evidence>
<keyword evidence="3" id="KW-1185">Reference proteome</keyword>
<dbReference type="EMBL" id="ML220145">
    <property type="protein sequence ID" value="TGZ78093.1"/>
    <property type="molecule type" value="Genomic_DNA"/>
</dbReference>
<evidence type="ECO:0000313" key="3">
    <source>
        <dbReference type="Proteomes" id="UP000298138"/>
    </source>
</evidence>
<feature type="chain" id="PRO_5020473070" evidence="1">
    <location>
        <begin position="26"/>
        <end position="204"/>
    </location>
</feature>
<dbReference type="Proteomes" id="UP000298138">
    <property type="component" value="Unassembled WGS sequence"/>
</dbReference>
<evidence type="ECO:0000313" key="2">
    <source>
        <dbReference type="EMBL" id="TGZ78093.1"/>
    </source>
</evidence>
<feature type="signal peptide" evidence="1">
    <location>
        <begin position="1"/>
        <end position="25"/>
    </location>
</feature>
<reference evidence="2 3" key="1">
    <citation type="submission" date="2019-04" db="EMBL/GenBank/DDBJ databases">
        <title>Comparative genomics and transcriptomics to analyze fruiting body development in filamentous ascomycetes.</title>
        <authorList>
            <consortium name="DOE Joint Genome Institute"/>
            <person name="Lutkenhaus R."/>
            <person name="Traeger S."/>
            <person name="Breuer J."/>
            <person name="Kuo A."/>
            <person name="Lipzen A."/>
            <person name="Pangilinan J."/>
            <person name="Dilworth D."/>
            <person name="Sandor L."/>
            <person name="Poggeler S."/>
            <person name="Barry K."/>
            <person name="Grigoriev I.V."/>
            <person name="Nowrousian M."/>
        </authorList>
    </citation>
    <scope>NUCLEOTIDE SEQUENCE [LARGE SCALE GENOMIC DNA]</scope>
    <source>
        <strain evidence="2 3">CBS 389.68</strain>
    </source>
</reference>